<accession>A0A7Y9IAP3</accession>
<feature type="transmembrane region" description="Helical" evidence="10">
    <location>
        <begin position="386"/>
        <end position="406"/>
    </location>
</feature>
<dbReference type="GO" id="GO:0005886">
    <property type="term" value="C:plasma membrane"/>
    <property type="evidence" value="ECO:0007669"/>
    <property type="project" value="UniProtKB-SubCell"/>
</dbReference>
<dbReference type="PANTHER" id="PTHR23513">
    <property type="entry name" value="INTEGRAL MEMBRANE EFFLUX PROTEIN-RELATED"/>
    <property type="match status" value="1"/>
</dbReference>
<evidence type="ECO:0000313" key="13">
    <source>
        <dbReference type="Proteomes" id="UP000569914"/>
    </source>
</evidence>
<dbReference type="RefSeq" id="WP_179754768.1">
    <property type="nucleotide sequence ID" value="NZ_JACCBU010000001.1"/>
</dbReference>
<comment type="similarity">
    <text evidence="2">Belongs to the major facilitator superfamily. TCR/Tet family.</text>
</comment>
<organism evidence="12 13">
    <name type="scientific">Microlunatus parietis</name>
    <dbReference type="NCBI Taxonomy" id="682979"/>
    <lineage>
        <taxon>Bacteria</taxon>
        <taxon>Bacillati</taxon>
        <taxon>Actinomycetota</taxon>
        <taxon>Actinomycetes</taxon>
        <taxon>Propionibacteriales</taxon>
        <taxon>Propionibacteriaceae</taxon>
        <taxon>Microlunatus</taxon>
    </lineage>
</organism>
<feature type="transmembrane region" description="Helical" evidence="10">
    <location>
        <begin position="49"/>
        <end position="74"/>
    </location>
</feature>
<protein>
    <recommendedName>
        <fullName evidence="9">Multidrug efflux pump Tap</fullName>
    </recommendedName>
</protein>
<comment type="caution">
    <text evidence="12">The sequence shown here is derived from an EMBL/GenBank/DDBJ whole genome shotgun (WGS) entry which is preliminary data.</text>
</comment>
<dbReference type="PANTHER" id="PTHR23513:SF9">
    <property type="entry name" value="ENTEROBACTIN EXPORTER ENTS"/>
    <property type="match status" value="1"/>
</dbReference>
<feature type="transmembrane region" description="Helical" evidence="10">
    <location>
        <begin position="149"/>
        <end position="172"/>
    </location>
</feature>
<comment type="subcellular location">
    <subcellularLocation>
        <location evidence="1">Cell inner membrane</location>
        <topology evidence="1">Multi-pass membrane protein</topology>
    </subcellularLocation>
</comment>
<feature type="transmembrane region" description="Helical" evidence="10">
    <location>
        <begin position="234"/>
        <end position="261"/>
    </location>
</feature>
<feature type="transmembrane region" description="Helical" evidence="10">
    <location>
        <begin position="106"/>
        <end position="128"/>
    </location>
</feature>
<feature type="transmembrane region" description="Helical" evidence="10">
    <location>
        <begin position="324"/>
        <end position="346"/>
    </location>
</feature>
<dbReference type="PROSITE" id="PS50850">
    <property type="entry name" value="MFS"/>
    <property type="match status" value="1"/>
</dbReference>
<feature type="domain" description="Major facilitator superfamily (MFS) profile" evidence="11">
    <location>
        <begin position="16"/>
        <end position="415"/>
    </location>
</feature>
<evidence type="ECO:0000256" key="1">
    <source>
        <dbReference type="ARBA" id="ARBA00004429"/>
    </source>
</evidence>
<dbReference type="Gene3D" id="1.20.1250.20">
    <property type="entry name" value="MFS general substrate transporter like domains"/>
    <property type="match status" value="1"/>
</dbReference>
<evidence type="ECO:0000256" key="6">
    <source>
        <dbReference type="ARBA" id="ARBA00022989"/>
    </source>
</evidence>
<dbReference type="Pfam" id="PF07690">
    <property type="entry name" value="MFS_1"/>
    <property type="match status" value="1"/>
</dbReference>
<proteinExistence type="inferred from homology"/>
<name>A0A7Y9IAP3_9ACTN</name>
<keyword evidence="3" id="KW-0813">Transport</keyword>
<dbReference type="CDD" id="cd06173">
    <property type="entry name" value="MFS_MefA_like"/>
    <property type="match status" value="1"/>
</dbReference>
<evidence type="ECO:0000256" key="2">
    <source>
        <dbReference type="ARBA" id="ARBA00007520"/>
    </source>
</evidence>
<keyword evidence="5 10" id="KW-0812">Transmembrane</keyword>
<dbReference type="SUPFAM" id="SSF103473">
    <property type="entry name" value="MFS general substrate transporter"/>
    <property type="match status" value="1"/>
</dbReference>
<dbReference type="EMBL" id="JACCBU010000001">
    <property type="protein sequence ID" value="NYE73340.1"/>
    <property type="molecule type" value="Genomic_DNA"/>
</dbReference>
<keyword evidence="4" id="KW-1003">Cell membrane</keyword>
<dbReference type="Proteomes" id="UP000569914">
    <property type="component" value="Unassembled WGS sequence"/>
</dbReference>
<gene>
    <name evidence="12" type="ORF">BKA15_004669</name>
</gene>
<evidence type="ECO:0000256" key="3">
    <source>
        <dbReference type="ARBA" id="ARBA00022448"/>
    </source>
</evidence>
<keyword evidence="6 10" id="KW-1133">Transmembrane helix</keyword>
<sequence>METTQTMTAVRAPRRTVALYLTSGALSIFGNGLAAIVLPVIVLTRTGQVGAAALVAAVTALPQLLAAIGGGVIVDRFGRKRLGVIADLGSAASIAVLPLIELTVGLSLGWFIAAALLGAVFDVPGMTAREALLPAVARAGKVPVPRLSGINEGLSGLGLLIGPALGGLLLAFTAPTTALWVTATTSALAALATALLPRGIDRLPEADRAPTSFGPRAALADLREGLRILRREPVVLWLCSLTVGAILVIGPLVGLLLPAWFTTAGQPGLMGPVLSAIAVGGLVGAGGYSLFGTKISNRVVTASGLVVMAVGLVVMMIFPPYPVLLAAAVLAGAGSGFFTPVFTTVMTARIPEQAYGRVLGLQNSGTLAAAPVGMAIAGFIAQQWGVAAAGWTLAVLWLIITAASLLSPWLRNLDRRTKTEEDG</sequence>
<dbReference type="InterPro" id="IPR011701">
    <property type="entry name" value="MFS"/>
</dbReference>
<feature type="transmembrane region" description="Helical" evidence="10">
    <location>
        <begin position="273"/>
        <end position="292"/>
    </location>
</feature>
<comment type="similarity">
    <text evidence="8">Belongs to the major facilitator superfamily. Drug:H(+) antiporter-3 (DHA3) (TC 2.A.1.21) family.</text>
</comment>
<dbReference type="GO" id="GO:0022857">
    <property type="term" value="F:transmembrane transporter activity"/>
    <property type="evidence" value="ECO:0007669"/>
    <property type="project" value="InterPro"/>
</dbReference>
<feature type="transmembrane region" description="Helical" evidence="10">
    <location>
        <begin position="17"/>
        <end position="43"/>
    </location>
</feature>
<dbReference type="InterPro" id="IPR036259">
    <property type="entry name" value="MFS_trans_sf"/>
</dbReference>
<dbReference type="AlphaFoldDB" id="A0A7Y9IAP3"/>
<evidence type="ECO:0000256" key="4">
    <source>
        <dbReference type="ARBA" id="ARBA00022475"/>
    </source>
</evidence>
<evidence type="ECO:0000256" key="8">
    <source>
        <dbReference type="ARBA" id="ARBA00038075"/>
    </source>
</evidence>
<reference evidence="12 13" key="1">
    <citation type="submission" date="2020-07" db="EMBL/GenBank/DDBJ databases">
        <title>Sequencing the genomes of 1000 actinobacteria strains.</title>
        <authorList>
            <person name="Klenk H.-P."/>
        </authorList>
    </citation>
    <scope>NUCLEOTIDE SEQUENCE [LARGE SCALE GENOMIC DNA]</scope>
    <source>
        <strain evidence="12 13">DSM 22083</strain>
    </source>
</reference>
<dbReference type="InterPro" id="IPR005829">
    <property type="entry name" value="Sugar_transporter_CS"/>
</dbReference>
<evidence type="ECO:0000256" key="10">
    <source>
        <dbReference type="SAM" id="Phobius"/>
    </source>
</evidence>
<evidence type="ECO:0000256" key="7">
    <source>
        <dbReference type="ARBA" id="ARBA00023136"/>
    </source>
</evidence>
<dbReference type="PROSITE" id="PS00216">
    <property type="entry name" value="SUGAR_TRANSPORT_1"/>
    <property type="match status" value="1"/>
</dbReference>
<evidence type="ECO:0000259" key="11">
    <source>
        <dbReference type="PROSITE" id="PS50850"/>
    </source>
</evidence>
<evidence type="ECO:0000313" key="12">
    <source>
        <dbReference type="EMBL" id="NYE73340.1"/>
    </source>
</evidence>
<keyword evidence="7 10" id="KW-0472">Membrane</keyword>
<evidence type="ECO:0000256" key="9">
    <source>
        <dbReference type="ARBA" id="ARBA00040914"/>
    </source>
</evidence>
<feature type="transmembrane region" description="Helical" evidence="10">
    <location>
        <begin position="299"/>
        <end position="318"/>
    </location>
</feature>
<feature type="transmembrane region" description="Helical" evidence="10">
    <location>
        <begin position="358"/>
        <end position="380"/>
    </location>
</feature>
<dbReference type="PRINTS" id="PR01035">
    <property type="entry name" value="TCRTETA"/>
</dbReference>
<keyword evidence="13" id="KW-1185">Reference proteome</keyword>
<dbReference type="InterPro" id="IPR001958">
    <property type="entry name" value="Tet-R_TetA/multi-R_MdtG-like"/>
</dbReference>
<dbReference type="InterPro" id="IPR020846">
    <property type="entry name" value="MFS_dom"/>
</dbReference>
<evidence type="ECO:0000256" key="5">
    <source>
        <dbReference type="ARBA" id="ARBA00022692"/>
    </source>
</evidence>